<dbReference type="HOGENOM" id="CLU_015091_1_2_1"/>
<evidence type="ECO:0000313" key="3">
    <source>
        <dbReference type="Proteomes" id="UP000054485"/>
    </source>
</evidence>
<feature type="transmembrane region" description="Helical" evidence="1">
    <location>
        <begin position="584"/>
        <end position="610"/>
    </location>
</feature>
<name>A0A0D0A2K5_9AGAM</name>
<protein>
    <submittedName>
        <fullName evidence="2">Uncharacterized protein</fullName>
    </submittedName>
</protein>
<keyword evidence="1" id="KW-1133">Transmembrane helix</keyword>
<dbReference type="STRING" id="930992.A0A0D0A2K5"/>
<keyword evidence="3" id="KW-1185">Reference proteome</keyword>
<evidence type="ECO:0000256" key="1">
    <source>
        <dbReference type="SAM" id="Phobius"/>
    </source>
</evidence>
<gene>
    <name evidence="2" type="ORF">CY34DRAFT_11233</name>
</gene>
<feature type="transmembrane region" description="Helical" evidence="1">
    <location>
        <begin position="463"/>
        <end position="482"/>
    </location>
</feature>
<dbReference type="Proteomes" id="UP000054485">
    <property type="component" value="Unassembled WGS sequence"/>
</dbReference>
<dbReference type="OrthoDB" id="2657661at2759"/>
<proteinExistence type="predicted"/>
<dbReference type="EMBL" id="KN835195">
    <property type="protein sequence ID" value="KIK44230.1"/>
    <property type="molecule type" value="Genomic_DNA"/>
</dbReference>
<feature type="transmembrane region" description="Helical" evidence="1">
    <location>
        <begin position="616"/>
        <end position="632"/>
    </location>
</feature>
<keyword evidence="1" id="KW-0812">Transmembrane</keyword>
<accession>A0A0D0A2K5</accession>
<organism evidence="2 3">
    <name type="scientific">Suillus luteus UH-Slu-Lm8-n1</name>
    <dbReference type="NCBI Taxonomy" id="930992"/>
    <lineage>
        <taxon>Eukaryota</taxon>
        <taxon>Fungi</taxon>
        <taxon>Dikarya</taxon>
        <taxon>Basidiomycota</taxon>
        <taxon>Agaricomycotina</taxon>
        <taxon>Agaricomycetes</taxon>
        <taxon>Agaricomycetidae</taxon>
        <taxon>Boletales</taxon>
        <taxon>Suillineae</taxon>
        <taxon>Suillaceae</taxon>
        <taxon>Suillus</taxon>
    </lineage>
</organism>
<reference evidence="2 3" key="1">
    <citation type="submission" date="2014-04" db="EMBL/GenBank/DDBJ databases">
        <authorList>
            <consortium name="DOE Joint Genome Institute"/>
            <person name="Kuo A."/>
            <person name="Ruytinx J."/>
            <person name="Rineau F."/>
            <person name="Colpaert J."/>
            <person name="Kohler A."/>
            <person name="Nagy L.G."/>
            <person name="Floudas D."/>
            <person name="Copeland A."/>
            <person name="Barry K.W."/>
            <person name="Cichocki N."/>
            <person name="Veneault-Fourrey C."/>
            <person name="LaButti K."/>
            <person name="Lindquist E.A."/>
            <person name="Lipzen A."/>
            <person name="Lundell T."/>
            <person name="Morin E."/>
            <person name="Murat C."/>
            <person name="Sun H."/>
            <person name="Tunlid A."/>
            <person name="Henrissat B."/>
            <person name="Grigoriev I.V."/>
            <person name="Hibbett D.S."/>
            <person name="Martin F."/>
            <person name="Nordberg H.P."/>
            <person name="Cantor M.N."/>
            <person name="Hua S.X."/>
        </authorList>
    </citation>
    <scope>NUCLEOTIDE SEQUENCE [LARGE SCALE GENOMIC DNA]</scope>
    <source>
        <strain evidence="2 3">UH-Slu-Lm8-n1</strain>
    </source>
</reference>
<evidence type="ECO:0000313" key="2">
    <source>
        <dbReference type="EMBL" id="KIK44230.1"/>
    </source>
</evidence>
<feature type="transmembrane region" description="Helical" evidence="1">
    <location>
        <begin position="494"/>
        <end position="514"/>
    </location>
</feature>
<dbReference type="InParanoid" id="A0A0D0A2K5"/>
<feature type="transmembrane region" description="Helical" evidence="1">
    <location>
        <begin position="551"/>
        <end position="572"/>
    </location>
</feature>
<keyword evidence="1" id="KW-0472">Membrane</keyword>
<dbReference type="AlphaFoldDB" id="A0A0D0A2K5"/>
<sequence length="664" mass="75446">MVRFVLGKYCRMFISWLRHIVKTATIRSYRSLLFVLLQLVRHFKSIVNGKEEDFREWPGNLALSSLPGTDQLDSKAAPVSLAVPLLEAPPQSSRNQGSRPQMVIQNLQTPTLGLHEGSSDTAFNTDFPPNSSASLMSSSVLKLNILEDGIALPPPLAAQDQTFDITLIPIIPQQVNRYRRNVRVDSEYKPVEVKKGPLDCSEEFAAIEEWQPLTQPEGALFFYHPYKRVFTDADARDPETAFKLATAVEKAYREARNVDILLRPSVELALEFMMEDGEEMWGYYFTDHERRSIFWFEDHESYTSLTTKHIELFPNKRSLPEDVAAEVKELVMYVQADSITSPTSLTRFTSDQIASILNLVDLLKDSANKEREHSVWIAARFMSIFWSEKFTNFCGQPGARLDVDQSLYGESNDYSKTIIFRFMNVVFFGSLDAQSKAFHKILVDERIVDSRWKQYMDKLNSDWNGYTIFSTVMLAVDISFLAVPSVQAQTPAILLSYMSTLCAMGSLVVTLLLVGQVNKSLRGSSAATASFLVGMSRSVLGFESFPLMLSLPFGLLIWGIAFFAAALSVVIFRTSGIIIISIGYPMWVAIVILAMWPVLAANGIHIGFLLRDWTRMWYWNTSLLVVYLWYRLRLWCWVTGQHISRLWYRIIEQVSPTVITPSHV</sequence>
<reference evidence="3" key="2">
    <citation type="submission" date="2015-01" db="EMBL/GenBank/DDBJ databases">
        <title>Evolutionary Origins and Diversification of the Mycorrhizal Mutualists.</title>
        <authorList>
            <consortium name="DOE Joint Genome Institute"/>
            <consortium name="Mycorrhizal Genomics Consortium"/>
            <person name="Kohler A."/>
            <person name="Kuo A."/>
            <person name="Nagy L.G."/>
            <person name="Floudas D."/>
            <person name="Copeland A."/>
            <person name="Barry K.W."/>
            <person name="Cichocki N."/>
            <person name="Veneault-Fourrey C."/>
            <person name="LaButti K."/>
            <person name="Lindquist E.A."/>
            <person name="Lipzen A."/>
            <person name="Lundell T."/>
            <person name="Morin E."/>
            <person name="Murat C."/>
            <person name="Riley R."/>
            <person name="Ohm R."/>
            <person name="Sun H."/>
            <person name="Tunlid A."/>
            <person name="Henrissat B."/>
            <person name="Grigoriev I.V."/>
            <person name="Hibbett D.S."/>
            <person name="Martin F."/>
        </authorList>
    </citation>
    <scope>NUCLEOTIDE SEQUENCE [LARGE SCALE GENOMIC DNA]</scope>
    <source>
        <strain evidence="3">UH-Slu-Lm8-n1</strain>
    </source>
</reference>